<evidence type="ECO:0000256" key="1">
    <source>
        <dbReference type="ARBA" id="ARBA00004651"/>
    </source>
</evidence>
<evidence type="ECO:0000256" key="3">
    <source>
        <dbReference type="ARBA" id="ARBA00022679"/>
    </source>
</evidence>
<evidence type="ECO:0000256" key="6">
    <source>
        <dbReference type="ARBA" id="ARBA00023136"/>
    </source>
</evidence>
<dbReference type="InterPro" id="IPR000715">
    <property type="entry name" value="Glycosyl_transferase_4"/>
</dbReference>
<feature type="binding site" evidence="7">
    <location>
        <position position="141"/>
    </location>
    <ligand>
        <name>Mg(2+)</name>
        <dbReference type="ChEBI" id="CHEBI:18420"/>
    </ligand>
</feature>
<dbReference type="AlphaFoldDB" id="A0A5R9PFN4"/>
<feature type="transmembrane region" description="Helical" evidence="8">
    <location>
        <begin position="50"/>
        <end position="68"/>
    </location>
</feature>
<feature type="transmembrane region" description="Helical" evidence="8">
    <location>
        <begin position="222"/>
        <end position="243"/>
    </location>
</feature>
<dbReference type="PANTHER" id="PTHR22926:SF3">
    <property type="entry name" value="UNDECAPRENYL-PHOSPHATE ALPHA-N-ACETYLGLUCOSAMINYL 1-PHOSPHATE TRANSFERASE"/>
    <property type="match status" value="1"/>
</dbReference>
<evidence type="ECO:0000256" key="4">
    <source>
        <dbReference type="ARBA" id="ARBA00022692"/>
    </source>
</evidence>
<dbReference type="GO" id="GO:0071555">
    <property type="term" value="P:cell wall organization"/>
    <property type="evidence" value="ECO:0007669"/>
    <property type="project" value="TreeGrafter"/>
</dbReference>
<feature type="transmembrane region" description="Helical" evidence="8">
    <location>
        <begin position="297"/>
        <end position="316"/>
    </location>
</feature>
<dbReference type="GO" id="GO:0044038">
    <property type="term" value="P:cell wall macromolecule biosynthetic process"/>
    <property type="evidence" value="ECO:0007669"/>
    <property type="project" value="TreeGrafter"/>
</dbReference>
<organism evidence="9 10">
    <name type="scientific">Thermomonas fusca</name>
    <dbReference type="NCBI Taxonomy" id="215690"/>
    <lineage>
        <taxon>Bacteria</taxon>
        <taxon>Pseudomonadati</taxon>
        <taxon>Pseudomonadota</taxon>
        <taxon>Gammaproteobacteria</taxon>
        <taxon>Lysobacterales</taxon>
        <taxon>Lysobacteraceae</taxon>
        <taxon>Thermomonas</taxon>
    </lineage>
</organism>
<dbReference type="Proteomes" id="UP000308508">
    <property type="component" value="Unassembled WGS sequence"/>
</dbReference>
<dbReference type="GO" id="GO:0046872">
    <property type="term" value="F:metal ion binding"/>
    <property type="evidence" value="ECO:0007669"/>
    <property type="project" value="UniProtKB-KW"/>
</dbReference>
<proteinExistence type="predicted"/>
<gene>
    <name evidence="9" type="ORF">E5S66_07450</name>
</gene>
<dbReference type="PANTHER" id="PTHR22926">
    <property type="entry name" value="PHOSPHO-N-ACETYLMURAMOYL-PENTAPEPTIDE-TRANSFERASE"/>
    <property type="match status" value="1"/>
</dbReference>
<protein>
    <recommendedName>
        <fullName evidence="11">Glycosyltransferase family 4 protein</fullName>
    </recommendedName>
</protein>
<comment type="cofactor">
    <cofactor evidence="7">
        <name>Mg(2+)</name>
        <dbReference type="ChEBI" id="CHEBI:18420"/>
    </cofactor>
</comment>
<feature type="transmembrane region" description="Helical" evidence="8">
    <location>
        <begin position="171"/>
        <end position="188"/>
    </location>
</feature>
<keyword evidence="3" id="KW-0808">Transferase</keyword>
<feature type="transmembrane region" description="Helical" evidence="8">
    <location>
        <begin position="73"/>
        <end position="90"/>
    </location>
</feature>
<feature type="transmembrane region" description="Helical" evidence="8">
    <location>
        <begin position="102"/>
        <end position="133"/>
    </location>
</feature>
<comment type="subcellular location">
    <subcellularLocation>
        <location evidence="1">Cell membrane</location>
        <topology evidence="1">Multi-pass membrane protein</topology>
    </subcellularLocation>
</comment>
<keyword evidence="7" id="KW-0479">Metal-binding</keyword>
<sequence>MRWSEPALLLAAAFSISCFATAWARAHARSRGLMDLPGERRSHDLPTPRGGGIGIALAGLCACGWLAWVGSGAWIWVAVGLALVAGAGWWDDHRPLPAWPRLLAHLVAGASLSAGMLQLGAPAAAAMAALLLVPVLVNVWNFIDGIDGLATSQALLAALAFAWVLDGPGRVLALVVAAACCGFLPFNLPKARIFLGDVGSGALGYLLAALVVLGFSGLSAEWWPILLLPLASCLVDAGMTLAGRMFRGEAWWRPHLQHLYQRLARSHGHPRVTLGYAGWTALSIGIMLGLYRAPEGWARVGTAIFFGLSMVAWRGLHRRLGNASEGTV</sequence>
<name>A0A5R9PFN4_9GAMM</name>
<feature type="transmembrane region" description="Helical" evidence="8">
    <location>
        <begin position="145"/>
        <end position="165"/>
    </location>
</feature>
<keyword evidence="2" id="KW-1003">Cell membrane</keyword>
<keyword evidence="5 8" id="KW-1133">Transmembrane helix</keyword>
<dbReference type="Pfam" id="PF00953">
    <property type="entry name" value="Glycos_transf_4"/>
    <property type="match status" value="1"/>
</dbReference>
<keyword evidence="7" id="KW-0460">Magnesium</keyword>
<dbReference type="GO" id="GO:0009103">
    <property type="term" value="P:lipopolysaccharide biosynthetic process"/>
    <property type="evidence" value="ECO:0007669"/>
    <property type="project" value="TreeGrafter"/>
</dbReference>
<comment type="caution">
    <text evidence="9">The sequence shown here is derived from an EMBL/GenBank/DDBJ whole genome shotgun (WGS) entry which is preliminary data.</text>
</comment>
<evidence type="ECO:0000313" key="10">
    <source>
        <dbReference type="Proteomes" id="UP000308508"/>
    </source>
</evidence>
<dbReference type="GO" id="GO:0016780">
    <property type="term" value="F:phosphotransferase activity, for other substituted phosphate groups"/>
    <property type="evidence" value="ECO:0007669"/>
    <property type="project" value="InterPro"/>
</dbReference>
<feature type="transmembrane region" description="Helical" evidence="8">
    <location>
        <begin position="195"/>
        <end position="216"/>
    </location>
</feature>
<accession>A0A5R9PFN4</accession>
<keyword evidence="4 8" id="KW-0812">Transmembrane</keyword>
<feature type="transmembrane region" description="Helical" evidence="8">
    <location>
        <begin position="272"/>
        <end position="291"/>
    </location>
</feature>
<evidence type="ECO:0000256" key="7">
    <source>
        <dbReference type="PIRSR" id="PIRSR600715-1"/>
    </source>
</evidence>
<evidence type="ECO:0000313" key="9">
    <source>
        <dbReference type="EMBL" id="TLX22334.1"/>
    </source>
</evidence>
<reference evidence="9 10" key="1">
    <citation type="submission" date="2019-04" db="EMBL/GenBank/DDBJ databases">
        <authorList>
            <person name="Grouzdev D.S."/>
            <person name="Nazina T.N."/>
        </authorList>
    </citation>
    <scope>NUCLEOTIDE SEQUENCE [LARGE SCALE GENOMIC DNA]</scope>
    <source>
        <strain evidence="9 10">SHC 3-19</strain>
    </source>
</reference>
<dbReference type="GO" id="GO:0005886">
    <property type="term" value="C:plasma membrane"/>
    <property type="evidence" value="ECO:0007669"/>
    <property type="project" value="UniProtKB-SubCell"/>
</dbReference>
<evidence type="ECO:0000256" key="8">
    <source>
        <dbReference type="SAM" id="Phobius"/>
    </source>
</evidence>
<evidence type="ECO:0008006" key="11">
    <source>
        <dbReference type="Google" id="ProtNLM"/>
    </source>
</evidence>
<evidence type="ECO:0000256" key="5">
    <source>
        <dbReference type="ARBA" id="ARBA00022989"/>
    </source>
</evidence>
<keyword evidence="6 8" id="KW-0472">Membrane</keyword>
<dbReference type="PROSITE" id="PS51257">
    <property type="entry name" value="PROKAR_LIPOPROTEIN"/>
    <property type="match status" value="1"/>
</dbReference>
<feature type="binding site" evidence="7">
    <location>
        <position position="197"/>
    </location>
    <ligand>
        <name>Mg(2+)</name>
        <dbReference type="ChEBI" id="CHEBI:18420"/>
    </ligand>
</feature>
<evidence type="ECO:0000256" key="2">
    <source>
        <dbReference type="ARBA" id="ARBA00022475"/>
    </source>
</evidence>
<keyword evidence="10" id="KW-1185">Reference proteome</keyword>
<dbReference type="EMBL" id="SROY01000002">
    <property type="protein sequence ID" value="TLX22334.1"/>
    <property type="molecule type" value="Genomic_DNA"/>
</dbReference>
<dbReference type="STRING" id="1123377.GCA_000423885_00246"/>